<comment type="caution">
    <text evidence="1">The sequence shown here is derived from an EMBL/GenBank/DDBJ whole genome shotgun (WGS) entry which is preliminary data.</text>
</comment>
<protein>
    <submittedName>
        <fullName evidence="1">Uncharacterized protein</fullName>
    </submittedName>
</protein>
<proteinExistence type="predicted"/>
<evidence type="ECO:0000313" key="2">
    <source>
        <dbReference type="Proteomes" id="UP001501509"/>
    </source>
</evidence>
<keyword evidence="2" id="KW-1185">Reference proteome</keyword>
<name>A0ABP6D425_9ACTN</name>
<dbReference type="Proteomes" id="UP001501509">
    <property type="component" value="Unassembled WGS sequence"/>
</dbReference>
<evidence type="ECO:0000313" key="1">
    <source>
        <dbReference type="EMBL" id="GAA2635204.1"/>
    </source>
</evidence>
<organism evidence="1 2">
    <name type="scientific">Actinomadura fulvescens</name>
    <dbReference type="NCBI Taxonomy" id="46160"/>
    <lineage>
        <taxon>Bacteria</taxon>
        <taxon>Bacillati</taxon>
        <taxon>Actinomycetota</taxon>
        <taxon>Actinomycetes</taxon>
        <taxon>Streptosporangiales</taxon>
        <taxon>Thermomonosporaceae</taxon>
        <taxon>Actinomadura</taxon>
    </lineage>
</organism>
<accession>A0ABP6D425</accession>
<gene>
    <name evidence="1" type="ORF">GCM10010411_87670</name>
</gene>
<reference evidence="2" key="1">
    <citation type="journal article" date="2019" name="Int. J. Syst. Evol. Microbiol.">
        <title>The Global Catalogue of Microorganisms (GCM) 10K type strain sequencing project: providing services to taxonomists for standard genome sequencing and annotation.</title>
        <authorList>
            <consortium name="The Broad Institute Genomics Platform"/>
            <consortium name="The Broad Institute Genome Sequencing Center for Infectious Disease"/>
            <person name="Wu L."/>
            <person name="Ma J."/>
        </authorList>
    </citation>
    <scope>NUCLEOTIDE SEQUENCE [LARGE SCALE GENOMIC DNA]</scope>
    <source>
        <strain evidence="2">JCM 6833</strain>
    </source>
</reference>
<sequence length="105" mass="11741">MWAGIIATPIESCHILWSDQEHGPASQIPEAVQLRTATGQVWIADLERAPLDGDTRRAYGSRVRTFLALHLSSLGGSDWGVRLGFDWGLRTGRRRRLMLSVCRNV</sequence>
<dbReference type="EMBL" id="BAAATD010000019">
    <property type="protein sequence ID" value="GAA2635204.1"/>
    <property type="molecule type" value="Genomic_DNA"/>
</dbReference>